<dbReference type="KEGG" id="psco:LY89DRAFT_457559"/>
<proteinExistence type="predicted"/>
<accession>A0A194XHG3</accession>
<dbReference type="RefSeq" id="XP_018074010.1">
    <property type="nucleotide sequence ID" value="XM_018207654.1"/>
</dbReference>
<organism evidence="2 3">
    <name type="scientific">Mollisia scopiformis</name>
    <name type="common">Conifer needle endophyte fungus</name>
    <name type="synonym">Phialocephala scopiformis</name>
    <dbReference type="NCBI Taxonomy" id="149040"/>
    <lineage>
        <taxon>Eukaryota</taxon>
        <taxon>Fungi</taxon>
        <taxon>Dikarya</taxon>
        <taxon>Ascomycota</taxon>
        <taxon>Pezizomycotina</taxon>
        <taxon>Leotiomycetes</taxon>
        <taxon>Helotiales</taxon>
        <taxon>Mollisiaceae</taxon>
        <taxon>Mollisia</taxon>
    </lineage>
</organism>
<gene>
    <name evidence="2" type="ORF">LY89DRAFT_457559</name>
</gene>
<feature type="transmembrane region" description="Helical" evidence="1">
    <location>
        <begin position="6"/>
        <end position="22"/>
    </location>
</feature>
<keyword evidence="1" id="KW-0472">Membrane</keyword>
<keyword evidence="3" id="KW-1185">Reference proteome</keyword>
<evidence type="ECO:0000313" key="2">
    <source>
        <dbReference type="EMBL" id="KUJ19655.1"/>
    </source>
</evidence>
<evidence type="ECO:0000256" key="1">
    <source>
        <dbReference type="SAM" id="Phobius"/>
    </source>
</evidence>
<protein>
    <submittedName>
        <fullName evidence="2">Uncharacterized protein</fullName>
    </submittedName>
</protein>
<dbReference type="InParanoid" id="A0A194XHG3"/>
<sequence length="134" mass="15542">MYCWQSVNHIVIVIGIGIHCCVRKSIIPRQLRVGKMGMSEPNPCFCTTSNAPPEVDPGNGFQYCYRPVILFWINHKSGKYLWKKSLHLQFDSRQRKFHRPRKRLENLLGLRRSALAKPYGFSASRKCSLLVTYT</sequence>
<name>A0A194XHG3_MOLSC</name>
<dbReference type="AlphaFoldDB" id="A0A194XHG3"/>
<dbReference type="EMBL" id="KQ947410">
    <property type="protein sequence ID" value="KUJ19655.1"/>
    <property type="molecule type" value="Genomic_DNA"/>
</dbReference>
<dbReference type="GeneID" id="28817380"/>
<reference evidence="2 3" key="1">
    <citation type="submission" date="2015-10" db="EMBL/GenBank/DDBJ databases">
        <title>Full genome of DAOMC 229536 Phialocephala scopiformis, a fungal endophyte of spruce producing the potent anti-insectan compound rugulosin.</title>
        <authorList>
            <consortium name="DOE Joint Genome Institute"/>
            <person name="Walker A.K."/>
            <person name="Frasz S.L."/>
            <person name="Seifert K.A."/>
            <person name="Miller J.D."/>
            <person name="Mondo S.J."/>
            <person name="Labutti K."/>
            <person name="Lipzen A."/>
            <person name="Dockter R."/>
            <person name="Kennedy M."/>
            <person name="Grigoriev I.V."/>
            <person name="Spatafora J.W."/>
        </authorList>
    </citation>
    <scope>NUCLEOTIDE SEQUENCE [LARGE SCALE GENOMIC DNA]</scope>
    <source>
        <strain evidence="2 3">CBS 120377</strain>
    </source>
</reference>
<keyword evidence="1" id="KW-0812">Transmembrane</keyword>
<evidence type="ECO:0000313" key="3">
    <source>
        <dbReference type="Proteomes" id="UP000070700"/>
    </source>
</evidence>
<dbReference type="Proteomes" id="UP000070700">
    <property type="component" value="Unassembled WGS sequence"/>
</dbReference>
<keyword evidence="1" id="KW-1133">Transmembrane helix</keyword>